<dbReference type="PIRSF" id="PIRSF500217">
    <property type="entry name" value="AlgI"/>
    <property type="match status" value="1"/>
</dbReference>
<gene>
    <name evidence="11" type="ORF">XD73_0205</name>
</gene>
<reference evidence="11 12" key="1">
    <citation type="journal article" date="2015" name="MBio">
        <title>Genome-Resolved Metagenomic Analysis Reveals Roles for Candidate Phyla and Other Microbial Community Members in Biogeochemical Transformations in Oil Reservoirs.</title>
        <authorList>
            <person name="Hu P."/>
            <person name="Tom L."/>
            <person name="Singh A."/>
            <person name="Thomas B.C."/>
            <person name="Baker B.J."/>
            <person name="Piceno Y.M."/>
            <person name="Andersen G.L."/>
            <person name="Banfield J.F."/>
        </authorList>
    </citation>
    <scope>NUCLEOTIDE SEQUENCE [LARGE SCALE GENOMIC DNA]</scope>
    <source>
        <strain evidence="11">46_16</strain>
    </source>
</reference>
<dbReference type="Pfam" id="PF03062">
    <property type="entry name" value="MBOAT"/>
    <property type="match status" value="1"/>
</dbReference>
<evidence type="ECO:0000313" key="12">
    <source>
        <dbReference type="Proteomes" id="UP000064249"/>
    </source>
</evidence>
<evidence type="ECO:0000313" key="11">
    <source>
        <dbReference type="EMBL" id="KUK46884.1"/>
    </source>
</evidence>
<dbReference type="Proteomes" id="UP000064249">
    <property type="component" value="Unassembled WGS sequence"/>
</dbReference>
<evidence type="ECO:0000256" key="9">
    <source>
        <dbReference type="PIRNR" id="PIRNR016636"/>
    </source>
</evidence>
<evidence type="ECO:0000256" key="6">
    <source>
        <dbReference type="ARBA" id="ARBA00022989"/>
    </source>
</evidence>
<comment type="subcellular location">
    <subcellularLocation>
        <location evidence="1">Cell membrane</location>
        <topology evidence="1">Multi-pass membrane protein</topology>
    </subcellularLocation>
</comment>
<feature type="transmembrane region" description="Helical" evidence="10">
    <location>
        <begin position="71"/>
        <end position="87"/>
    </location>
</feature>
<dbReference type="GO" id="GO:0005886">
    <property type="term" value="C:plasma membrane"/>
    <property type="evidence" value="ECO:0007669"/>
    <property type="project" value="UniProtKB-SubCell"/>
</dbReference>
<keyword evidence="4 9" id="KW-0808">Transferase</keyword>
<proteinExistence type="inferred from homology"/>
<name>A0A101FYL5_9CHLR</name>
<dbReference type="AlphaFoldDB" id="A0A101FYL5"/>
<evidence type="ECO:0000256" key="7">
    <source>
        <dbReference type="ARBA" id="ARBA00023136"/>
    </source>
</evidence>
<comment type="similarity">
    <text evidence="2 9">Belongs to the membrane-bound acyltransferase family.</text>
</comment>
<dbReference type="InterPro" id="IPR051085">
    <property type="entry name" value="MB_O-acyltransferase"/>
</dbReference>
<dbReference type="PANTHER" id="PTHR13285:SF23">
    <property type="entry name" value="TEICHOIC ACID D-ALANYLTRANSFERASE"/>
    <property type="match status" value="1"/>
</dbReference>
<comment type="caution">
    <text evidence="11">The sequence shown here is derived from an EMBL/GenBank/DDBJ whole genome shotgun (WGS) entry which is preliminary data.</text>
</comment>
<evidence type="ECO:0000256" key="1">
    <source>
        <dbReference type="ARBA" id="ARBA00004651"/>
    </source>
</evidence>
<dbReference type="InterPro" id="IPR028362">
    <property type="entry name" value="AlgI"/>
</dbReference>
<keyword evidence="5 10" id="KW-0812">Transmembrane</keyword>
<evidence type="ECO:0000256" key="4">
    <source>
        <dbReference type="ARBA" id="ARBA00022679"/>
    </source>
</evidence>
<organism evidence="11 12">
    <name type="scientific">Anaerolinea thermophila</name>
    <dbReference type="NCBI Taxonomy" id="167964"/>
    <lineage>
        <taxon>Bacteria</taxon>
        <taxon>Bacillati</taxon>
        <taxon>Chloroflexota</taxon>
        <taxon>Anaerolineae</taxon>
        <taxon>Anaerolineales</taxon>
        <taxon>Anaerolineaceae</taxon>
        <taxon>Anaerolinea</taxon>
    </lineage>
</organism>
<feature type="transmembrane region" description="Helical" evidence="10">
    <location>
        <begin position="330"/>
        <end position="347"/>
    </location>
</feature>
<dbReference type="PIRSF" id="PIRSF016636">
    <property type="entry name" value="AlgI_DltB"/>
    <property type="match status" value="1"/>
</dbReference>
<accession>A0A101FYL5</accession>
<dbReference type="PANTHER" id="PTHR13285">
    <property type="entry name" value="ACYLTRANSFERASE"/>
    <property type="match status" value="1"/>
</dbReference>
<evidence type="ECO:0000256" key="2">
    <source>
        <dbReference type="ARBA" id="ARBA00010323"/>
    </source>
</evidence>
<keyword evidence="7 9" id="KW-0472">Membrane</keyword>
<feature type="transmembrane region" description="Helical" evidence="10">
    <location>
        <begin position="43"/>
        <end position="65"/>
    </location>
</feature>
<feature type="transmembrane region" description="Helical" evidence="10">
    <location>
        <begin position="367"/>
        <end position="387"/>
    </location>
</feature>
<evidence type="ECO:0000256" key="8">
    <source>
        <dbReference type="ARBA" id="ARBA00023315"/>
    </source>
</evidence>
<keyword evidence="3 9" id="KW-1003">Cell membrane</keyword>
<dbReference type="InterPro" id="IPR024194">
    <property type="entry name" value="Ac/AlaTfrase_AlgI/DltB"/>
</dbReference>
<keyword evidence="8 9" id="KW-0012">Acyltransferase</keyword>
<dbReference type="GO" id="GO:0016746">
    <property type="term" value="F:acyltransferase activity"/>
    <property type="evidence" value="ECO:0007669"/>
    <property type="project" value="UniProtKB-KW"/>
</dbReference>
<evidence type="ECO:0000256" key="10">
    <source>
        <dbReference type="SAM" id="Phobius"/>
    </source>
</evidence>
<dbReference type="GO" id="GO:0042121">
    <property type="term" value="P:alginic acid biosynthetic process"/>
    <property type="evidence" value="ECO:0007669"/>
    <property type="project" value="InterPro"/>
</dbReference>
<protein>
    <submittedName>
        <fullName evidence="11">Poly(Beta-D-mannuronate) O-acetylase AlgI</fullName>
    </submittedName>
</protein>
<feature type="transmembrane region" description="Helical" evidence="10">
    <location>
        <begin position="214"/>
        <end position="232"/>
    </location>
</feature>
<evidence type="ECO:0000256" key="3">
    <source>
        <dbReference type="ARBA" id="ARBA00022475"/>
    </source>
</evidence>
<feature type="transmembrane region" description="Helical" evidence="10">
    <location>
        <begin position="307"/>
        <end position="324"/>
    </location>
</feature>
<sequence length="406" mass="46523">MALTKGSKKEFWWISVLCLIGFSPFLLAEIIPSLKSSFLDIHLNTQILVIILGGGALYILCSYLLRSKKRFLNFIIVLVLLIFILLKQPNLTTVMSRILRGLFQQNTQLASPLDIRWIGYSYISFRLIHVIREFQKGRITDISLIRFMNFCLFFPAMTAGPINRYDDFSKQMDAPEQSMQDGILEGGKRLFVGLLKKFVVADSLAKIALNTTNAAQITTAGWMWVALIFYSLLLYFDFSGYTDIAIGMGLFLGIRLPENFNKPYLKSNLTKFWDSWHITLSQWIRAYYFNPINRSLRKTKLSQSPSTILFILQVTTMLLIGLWHGITWTFAIWGLWHGIGLFIQNRWSAWRTHSNRAKKQAGPAHTFLNIISTGLTFTYVSLGWVWFISPTIQDALGIFQKLLGLG</sequence>
<keyword evidence="6 10" id="KW-1133">Transmembrane helix</keyword>
<dbReference type="PATRIC" id="fig|167964.4.peg.1002"/>
<evidence type="ECO:0000256" key="5">
    <source>
        <dbReference type="ARBA" id="ARBA00022692"/>
    </source>
</evidence>
<dbReference type="InterPro" id="IPR004299">
    <property type="entry name" value="MBOAT_fam"/>
</dbReference>
<feature type="transmembrane region" description="Helical" evidence="10">
    <location>
        <begin position="12"/>
        <end position="31"/>
    </location>
</feature>
<dbReference type="EMBL" id="LGFU01000004">
    <property type="protein sequence ID" value="KUK46884.1"/>
    <property type="molecule type" value="Genomic_DNA"/>
</dbReference>